<keyword evidence="5 13" id="KW-1133">Transmembrane helix</keyword>
<dbReference type="InterPro" id="IPR036291">
    <property type="entry name" value="NAD(P)-bd_dom_sf"/>
</dbReference>
<dbReference type="GO" id="GO:0052650">
    <property type="term" value="F:all-trans-retinol dehydrogenase (NADP+) activity"/>
    <property type="evidence" value="ECO:0007669"/>
    <property type="project" value="UniProtKB-ARBA"/>
</dbReference>
<keyword evidence="4" id="KW-0521">NADP</keyword>
<dbReference type="CDD" id="cd05339">
    <property type="entry name" value="17beta-HSDXI-like_SDR_c"/>
    <property type="match status" value="1"/>
</dbReference>
<dbReference type="eggNOG" id="KOG1201">
    <property type="taxonomic scope" value="Eukaryota"/>
</dbReference>
<evidence type="ECO:0000256" key="1">
    <source>
        <dbReference type="ARBA" id="ARBA00004141"/>
    </source>
</evidence>
<keyword evidence="3 13" id="KW-0812">Transmembrane</keyword>
<dbReference type="GO" id="GO:0005811">
    <property type="term" value="C:lipid droplet"/>
    <property type="evidence" value="ECO:0007669"/>
    <property type="project" value="TreeGrafter"/>
</dbReference>
<evidence type="ECO:0000256" key="3">
    <source>
        <dbReference type="ARBA" id="ARBA00022692"/>
    </source>
</evidence>
<comment type="similarity">
    <text evidence="2 12">Belongs to the short-chain dehydrogenases/reductases (SDR) family.</text>
</comment>
<accession>T1JZU1</accession>
<evidence type="ECO:0000256" key="8">
    <source>
        <dbReference type="ARBA" id="ARBA00023136"/>
    </source>
</evidence>
<evidence type="ECO:0000256" key="13">
    <source>
        <dbReference type="SAM" id="Phobius"/>
    </source>
</evidence>
<keyword evidence="15" id="KW-1185">Reference proteome</keyword>
<dbReference type="InterPro" id="IPR002347">
    <property type="entry name" value="SDR_fam"/>
</dbReference>
<dbReference type="PRINTS" id="PR00080">
    <property type="entry name" value="SDRFAMILY"/>
</dbReference>
<name>T1JZU1_TETUR</name>
<evidence type="ECO:0000256" key="5">
    <source>
        <dbReference type="ARBA" id="ARBA00022989"/>
    </source>
</evidence>
<dbReference type="PRINTS" id="PR00081">
    <property type="entry name" value="GDHRDH"/>
</dbReference>
<keyword evidence="7" id="KW-0443">Lipid metabolism</keyword>
<dbReference type="AlphaFoldDB" id="T1JZU1"/>
<reference evidence="15" key="1">
    <citation type="submission" date="2011-08" db="EMBL/GenBank/DDBJ databases">
        <authorList>
            <person name="Rombauts S."/>
        </authorList>
    </citation>
    <scope>NUCLEOTIDE SEQUENCE</scope>
    <source>
        <strain evidence="15">London</strain>
    </source>
</reference>
<feature type="transmembrane region" description="Helical" evidence="13">
    <location>
        <begin position="6"/>
        <end position="26"/>
    </location>
</feature>
<protein>
    <recommendedName>
        <fullName evidence="10">Short-chain dehydrogenase/reductase 3</fullName>
    </recommendedName>
    <alternativeName>
        <fullName evidence="11">Retinal short-chain dehydrogenase/reductase 1</fullName>
    </alternativeName>
</protein>
<evidence type="ECO:0000256" key="9">
    <source>
        <dbReference type="ARBA" id="ARBA00059620"/>
    </source>
</evidence>
<proteinExistence type="inferred from homology"/>
<dbReference type="EnsemblMetazoa" id="tetur03g05240.1">
    <property type="protein sequence ID" value="tetur03g05240.1"/>
    <property type="gene ID" value="tetur03g05240"/>
</dbReference>
<dbReference type="Pfam" id="PF00106">
    <property type="entry name" value="adh_short"/>
    <property type="match status" value="1"/>
</dbReference>
<dbReference type="FunFam" id="3.40.50.720:FF:000131">
    <property type="entry name" value="Short-chain dehydrogenase/reductase 3"/>
    <property type="match status" value="1"/>
</dbReference>
<evidence type="ECO:0000313" key="14">
    <source>
        <dbReference type="EnsemblMetazoa" id="tetur03g05240.1"/>
    </source>
</evidence>
<evidence type="ECO:0000256" key="4">
    <source>
        <dbReference type="ARBA" id="ARBA00022857"/>
    </source>
</evidence>
<organism evidence="14 15">
    <name type="scientific">Tetranychus urticae</name>
    <name type="common">Two-spotted spider mite</name>
    <dbReference type="NCBI Taxonomy" id="32264"/>
    <lineage>
        <taxon>Eukaryota</taxon>
        <taxon>Metazoa</taxon>
        <taxon>Ecdysozoa</taxon>
        <taxon>Arthropoda</taxon>
        <taxon>Chelicerata</taxon>
        <taxon>Arachnida</taxon>
        <taxon>Acari</taxon>
        <taxon>Acariformes</taxon>
        <taxon>Trombidiformes</taxon>
        <taxon>Prostigmata</taxon>
        <taxon>Eleutherengona</taxon>
        <taxon>Raphignathae</taxon>
        <taxon>Tetranychoidea</taxon>
        <taxon>Tetranychidae</taxon>
        <taxon>Tetranychus</taxon>
    </lineage>
</organism>
<evidence type="ECO:0000256" key="6">
    <source>
        <dbReference type="ARBA" id="ARBA00023002"/>
    </source>
</evidence>
<evidence type="ECO:0000256" key="12">
    <source>
        <dbReference type="RuleBase" id="RU000363"/>
    </source>
</evidence>
<dbReference type="EMBL" id="CAEY01001126">
    <property type="status" value="NOT_ANNOTATED_CDS"/>
    <property type="molecule type" value="Genomic_DNA"/>
</dbReference>
<dbReference type="Proteomes" id="UP000015104">
    <property type="component" value="Unassembled WGS sequence"/>
</dbReference>
<evidence type="ECO:0000256" key="11">
    <source>
        <dbReference type="ARBA" id="ARBA00082544"/>
    </source>
</evidence>
<evidence type="ECO:0000256" key="10">
    <source>
        <dbReference type="ARBA" id="ARBA00068717"/>
    </source>
</evidence>
<evidence type="ECO:0000256" key="7">
    <source>
        <dbReference type="ARBA" id="ARBA00023098"/>
    </source>
</evidence>
<keyword evidence="6" id="KW-0560">Oxidoreductase</keyword>
<dbReference type="STRING" id="32264.T1JZU1"/>
<comment type="function">
    <text evidence="9">Catalyzes the reduction of all-trans-retinal to all-trans-retinol in the presence of NADPH.</text>
</comment>
<dbReference type="PANTHER" id="PTHR24322:SF736">
    <property type="entry name" value="RETINOL DEHYDROGENASE 10"/>
    <property type="match status" value="1"/>
</dbReference>
<comment type="subcellular location">
    <subcellularLocation>
        <location evidence="1">Membrane</location>
        <topology evidence="1">Multi-pass membrane protein</topology>
    </subcellularLocation>
</comment>
<dbReference type="SUPFAM" id="SSF51735">
    <property type="entry name" value="NAD(P)-binding Rossmann-fold domains"/>
    <property type="match status" value="1"/>
</dbReference>
<reference evidence="14" key="2">
    <citation type="submission" date="2015-06" db="UniProtKB">
        <authorList>
            <consortium name="EnsemblMetazoa"/>
        </authorList>
    </citation>
    <scope>IDENTIFICATION</scope>
</reference>
<dbReference type="GO" id="GO:0016020">
    <property type="term" value="C:membrane"/>
    <property type="evidence" value="ECO:0007669"/>
    <property type="project" value="UniProtKB-SubCell"/>
</dbReference>
<dbReference type="PANTHER" id="PTHR24322">
    <property type="entry name" value="PKSB"/>
    <property type="match status" value="1"/>
</dbReference>
<dbReference type="HOGENOM" id="CLU_010194_2_5_1"/>
<evidence type="ECO:0000313" key="15">
    <source>
        <dbReference type="Proteomes" id="UP000015104"/>
    </source>
</evidence>
<evidence type="ECO:0000256" key="2">
    <source>
        <dbReference type="ARBA" id="ARBA00006484"/>
    </source>
</evidence>
<keyword evidence="8 13" id="KW-0472">Membrane</keyword>
<sequence>MIIIEIVHLLASIILIYVKSLIHLIFGKPRKDISGQVAVVTGAGHGLGRELALELSHKGAKVALLDINKPGVDKVDHEIKSTGGVSCSYQCDVTSQTDVQKVFNQIGDNLGPIDILINNAGITHCTPFMDLTPQQIRKTFEVNTLSHFWTISSVLPGMIARERGHIVAISSIAGLLGTPNVVEYCASKFAVNGLMTSLEKEIHANGANNNVHLTTICPLIMDTGMFKKPKTRFNSLLPICSPSDVAKTAIDSMLKNDSIITVPQSAMAIYRIEKIVPEEAAQKVQDWLDYGVGSHKSD</sequence>
<dbReference type="Gene3D" id="3.40.50.720">
    <property type="entry name" value="NAD(P)-binding Rossmann-like Domain"/>
    <property type="match status" value="1"/>
</dbReference>